<dbReference type="EMBL" id="FOIO01000055">
    <property type="protein sequence ID" value="SEU08157.1"/>
    <property type="molecule type" value="Genomic_DNA"/>
</dbReference>
<dbReference type="GO" id="GO:0016020">
    <property type="term" value="C:membrane"/>
    <property type="evidence" value="ECO:0007669"/>
    <property type="project" value="InterPro"/>
</dbReference>
<keyword evidence="1" id="KW-0812">Transmembrane</keyword>
<accession>A0A1I0JDL9</accession>
<proteinExistence type="predicted"/>
<comment type="caution">
    <text evidence="2">The sequence shown here is derived from an EMBL/GenBank/DDBJ whole genome shotgun (WGS) entry which is preliminary data.</text>
</comment>
<evidence type="ECO:0000313" key="3">
    <source>
        <dbReference type="Proteomes" id="UP000182121"/>
    </source>
</evidence>
<reference evidence="2 3" key="1">
    <citation type="submission" date="2016-10" db="EMBL/GenBank/DDBJ databases">
        <authorList>
            <person name="Varghese N."/>
            <person name="Submissions S."/>
        </authorList>
    </citation>
    <scope>NUCLEOTIDE SEQUENCE [LARGE SCALE GENOMIC DNA]</scope>
    <source>
        <strain evidence="2 3">NLAE-zl-C196</strain>
    </source>
</reference>
<dbReference type="Pfam" id="PF01066">
    <property type="entry name" value="CDP-OH_P_transf"/>
    <property type="match status" value="1"/>
</dbReference>
<gene>
    <name evidence="2" type="ORF">SAMN05216521_105518</name>
</gene>
<dbReference type="RefSeq" id="WP_081352082.1">
    <property type="nucleotide sequence ID" value="NZ_FOIO01000055.1"/>
</dbReference>
<dbReference type="InterPro" id="IPR043130">
    <property type="entry name" value="CDP-OH_PTrfase_TM_dom"/>
</dbReference>
<dbReference type="Gene3D" id="1.20.120.1760">
    <property type="match status" value="1"/>
</dbReference>
<evidence type="ECO:0000256" key="1">
    <source>
        <dbReference type="SAM" id="Phobius"/>
    </source>
</evidence>
<keyword evidence="1" id="KW-1133">Transmembrane helix</keyword>
<name>A0A1I0JDL9_9FIRM</name>
<sequence>MSRKCVANLVTILRILLSLLLLCSAVFSSAFYAIYLICGFTDMADGWIARRMHSES</sequence>
<feature type="transmembrane region" description="Helical" evidence="1">
    <location>
        <begin position="12"/>
        <end position="37"/>
    </location>
</feature>
<dbReference type="GO" id="GO:0016780">
    <property type="term" value="F:phosphotransferase activity, for other substituted phosphate groups"/>
    <property type="evidence" value="ECO:0007669"/>
    <property type="project" value="InterPro"/>
</dbReference>
<keyword evidence="2" id="KW-0808">Transferase</keyword>
<dbReference type="InterPro" id="IPR000462">
    <property type="entry name" value="CDP-OH_P_trans"/>
</dbReference>
<dbReference type="Proteomes" id="UP000182121">
    <property type="component" value="Unassembled WGS sequence"/>
</dbReference>
<keyword evidence="1" id="KW-0472">Membrane</keyword>
<evidence type="ECO:0000313" key="2">
    <source>
        <dbReference type="EMBL" id="SEU08157.1"/>
    </source>
</evidence>
<dbReference type="AlphaFoldDB" id="A0A1I0JDL9"/>
<protein>
    <submittedName>
        <fullName evidence="2">CDP-diacylglycerol--glycerol-3-phosphate 3-phosphatidyltransferase</fullName>
    </submittedName>
</protein>
<organism evidence="2 3">
    <name type="scientific">Enterocloster clostridioformis</name>
    <dbReference type="NCBI Taxonomy" id="1531"/>
    <lineage>
        <taxon>Bacteria</taxon>
        <taxon>Bacillati</taxon>
        <taxon>Bacillota</taxon>
        <taxon>Clostridia</taxon>
        <taxon>Lachnospirales</taxon>
        <taxon>Lachnospiraceae</taxon>
        <taxon>Enterocloster</taxon>
    </lineage>
</organism>
<dbReference type="GO" id="GO:0008654">
    <property type="term" value="P:phospholipid biosynthetic process"/>
    <property type="evidence" value="ECO:0007669"/>
    <property type="project" value="InterPro"/>
</dbReference>